<dbReference type="AlphaFoldDB" id="A0A8K0WLB0"/>
<feature type="compositionally biased region" description="Basic and acidic residues" evidence="2">
    <location>
        <begin position="74"/>
        <end position="85"/>
    </location>
</feature>
<dbReference type="PANTHER" id="PTHR46910">
    <property type="entry name" value="TRANSCRIPTION FACTOR PDR1"/>
    <property type="match status" value="1"/>
</dbReference>
<accession>A0A8K0WLB0</accession>
<evidence type="ECO:0000313" key="4">
    <source>
        <dbReference type="EMBL" id="KAH7305237.1"/>
    </source>
</evidence>
<dbReference type="PANTHER" id="PTHR46910:SF25">
    <property type="entry name" value="ABC-TRANSPORTER-REGULATING TRANSCRIPTION FACTOR"/>
    <property type="match status" value="1"/>
</dbReference>
<dbReference type="CDD" id="cd12148">
    <property type="entry name" value="fungal_TF_MHR"/>
    <property type="match status" value="1"/>
</dbReference>
<evidence type="ECO:0000313" key="5">
    <source>
        <dbReference type="Proteomes" id="UP000813444"/>
    </source>
</evidence>
<dbReference type="SUPFAM" id="SSF57701">
    <property type="entry name" value="Zn2/Cys6 DNA-binding domain"/>
    <property type="match status" value="1"/>
</dbReference>
<sequence>MSPTTHTTTHNACIPCQQRKRRCDGSAPCANCVRLNRQCSYAPRRGRGPGKSKAQIQRLEERLAILESASKPSEATHGDSSKETEFTEPSEIYEQSIEVPADTGTTTANHIPHSFLNFFTQVNAAHRQIESGLDHSPFPRKVFASLPPRELFIDLMERIEDKPPVAYQFPLFLGETPIFDSVTRQYEDGAGDCSRNPIGWAILNAMFASALPLQTEHDSQRNVQSMAWAYFKNAFAVFPEILIKGDGLSSGEALVCMSAFLSSTPDGRVAVQVVTSAAQLLSTLGLNADMDAVKEMDLTRQDVRLFWMHYVSESELDFKYGCCFNRVLRSPLQENRNLANSQATDSVSILRLFAHFSIIRSKVLRDLSRLRDLDRAQLLHDCLELTNELHTWHEAMTYFISASQAGEVASYAMTHLSFSYYGVMILIKTATWHASKGNADRPLSTDSPDPGLMGWKGCVAAARATIETMPNLAKLSFSQIWPMLCYPLSATLIVLLDVIEDPDGDQVEANFQFIKRFFNFMRYLRNREFCLQEILEGSSTFLRVAAAARSMPAGENEIRATAMLRLEVSESQIHSLRINLSNVRNWMHLAQGLLSNIPHQVALSESVFSGILGSSPVTDGYGRFVPAVMKSCQYNFGYA</sequence>
<evidence type="ECO:0000259" key="3">
    <source>
        <dbReference type="PROSITE" id="PS50048"/>
    </source>
</evidence>
<feature type="domain" description="Zn(2)-C6 fungal-type" evidence="3">
    <location>
        <begin position="12"/>
        <end position="41"/>
    </location>
</feature>
<dbReference type="Gene3D" id="4.10.240.10">
    <property type="entry name" value="Zn(2)-C6 fungal-type DNA-binding domain"/>
    <property type="match status" value="1"/>
</dbReference>
<dbReference type="GO" id="GO:0008270">
    <property type="term" value="F:zinc ion binding"/>
    <property type="evidence" value="ECO:0007669"/>
    <property type="project" value="InterPro"/>
</dbReference>
<comment type="caution">
    <text evidence="4">The sequence shown here is derived from an EMBL/GenBank/DDBJ whole genome shotgun (WGS) entry which is preliminary data.</text>
</comment>
<evidence type="ECO:0000256" key="2">
    <source>
        <dbReference type="SAM" id="MobiDB-lite"/>
    </source>
</evidence>
<proteinExistence type="predicted"/>
<evidence type="ECO:0000256" key="1">
    <source>
        <dbReference type="ARBA" id="ARBA00023242"/>
    </source>
</evidence>
<keyword evidence="5" id="KW-1185">Reference proteome</keyword>
<dbReference type="Proteomes" id="UP000813444">
    <property type="component" value="Unassembled WGS sequence"/>
</dbReference>
<dbReference type="PROSITE" id="PS50048">
    <property type="entry name" value="ZN2_CY6_FUNGAL_2"/>
    <property type="match status" value="1"/>
</dbReference>
<gene>
    <name evidence="4" type="ORF">B0I35DRAFT_444194</name>
</gene>
<protein>
    <recommendedName>
        <fullName evidence="3">Zn(2)-C6 fungal-type domain-containing protein</fullName>
    </recommendedName>
</protein>
<name>A0A8K0WLB0_9HYPO</name>
<feature type="region of interest" description="Disordered" evidence="2">
    <location>
        <begin position="67"/>
        <end position="91"/>
    </location>
</feature>
<dbReference type="InterPro" id="IPR036864">
    <property type="entry name" value="Zn2-C6_fun-type_DNA-bd_sf"/>
</dbReference>
<dbReference type="OrthoDB" id="3266505at2759"/>
<dbReference type="InterPro" id="IPR050987">
    <property type="entry name" value="AtrR-like"/>
</dbReference>
<dbReference type="GO" id="GO:0000981">
    <property type="term" value="F:DNA-binding transcription factor activity, RNA polymerase II-specific"/>
    <property type="evidence" value="ECO:0007669"/>
    <property type="project" value="InterPro"/>
</dbReference>
<dbReference type="InterPro" id="IPR001138">
    <property type="entry name" value="Zn2Cys6_DnaBD"/>
</dbReference>
<keyword evidence="1" id="KW-0539">Nucleus</keyword>
<reference evidence="4" key="1">
    <citation type="journal article" date="2021" name="Nat. Commun.">
        <title>Genetic determinants of endophytism in the Arabidopsis root mycobiome.</title>
        <authorList>
            <person name="Mesny F."/>
            <person name="Miyauchi S."/>
            <person name="Thiergart T."/>
            <person name="Pickel B."/>
            <person name="Atanasova L."/>
            <person name="Karlsson M."/>
            <person name="Huettel B."/>
            <person name="Barry K.W."/>
            <person name="Haridas S."/>
            <person name="Chen C."/>
            <person name="Bauer D."/>
            <person name="Andreopoulos W."/>
            <person name="Pangilinan J."/>
            <person name="LaButti K."/>
            <person name="Riley R."/>
            <person name="Lipzen A."/>
            <person name="Clum A."/>
            <person name="Drula E."/>
            <person name="Henrissat B."/>
            <person name="Kohler A."/>
            <person name="Grigoriev I.V."/>
            <person name="Martin F.M."/>
            <person name="Hacquard S."/>
        </authorList>
    </citation>
    <scope>NUCLEOTIDE SEQUENCE</scope>
    <source>
        <strain evidence="4">MPI-CAGE-CH-0235</strain>
    </source>
</reference>
<dbReference type="Pfam" id="PF00172">
    <property type="entry name" value="Zn_clus"/>
    <property type="match status" value="1"/>
</dbReference>
<organism evidence="4 5">
    <name type="scientific">Stachybotrys elegans</name>
    <dbReference type="NCBI Taxonomy" id="80388"/>
    <lineage>
        <taxon>Eukaryota</taxon>
        <taxon>Fungi</taxon>
        <taxon>Dikarya</taxon>
        <taxon>Ascomycota</taxon>
        <taxon>Pezizomycotina</taxon>
        <taxon>Sordariomycetes</taxon>
        <taxon>Hypocreomycetidae</taxon>
        <taxon>Hypocreales</taxon>
        <taxon>Stachybotryaceae</taxon>
        <taxon>Stachybotrys</taxon>
    </lineage>
</organism>
<dbReference type="EMBL" id="JAGPNK010000019">
    <property type="protein sequence ID" value="KAH7305237.1"/>
    <property type="molecule type" value="Genomic_DNA"/>
</dbReference>
<dbReference type="CDD" id="cd00067">
    <property type="entry name" value="GAL4"/>
    <property type="match status" value="1"/>
</dbReference>
<dbReference type="SMART" id="SM00066">
    <property type="entry name" value="GAL4"/>
    <property type="match status" value="1"/>
</dbReference>